<dbReference type="Pfam" id="PF07687">
    <property type="entry name" value="M20_dimer"/>
    <property type="match status" value="1"/>
</dbReference>
<reference evidence="12" key="1">
    <citation type="submission" date="2022-07" db="EMBL/GenBank/DDBJ databases">
        <title>FELIX.</title>
        <authorList>
            <person name="Wan K.H."/>
            <person name="Park S."/>
            <person name="Lawrence Q."/>
            <person name="Eichenberger J.P."/>
            <person name="Booth B.W."/>
            <person name="Piaggio A.J."/>
            <person name="Chandler J.C."/>
            <person name="Franklin A.B."/>
            <person name="Celniker S.E."/>
        </authorList>
    </citation>
    <scope>NUCLEOTIDE SEQUENCE</scope>
    <source>
        <strain evidence="12">QA-1986 374</strain>
    </source>
</reference>
<organism evidence="12 13">
    <name type="scientific">Oceanobacillus jeddahense</name>
    <dbReference type="NCBI Taxonomy" id="1462527"/>
    <lineage>
        <taxon>Bacteria</taxon>
        <taxon>Bacillati</taxon>
        <taxon>Bacillota</taxon>
        <taxon>Bacilli</taxon>
        <taxon>Bacillales</taxon>
        <taxon>Bacillaceae</taxon>
        <taxon>Oceanobacillus</taxon>
    </lineage>
</organism>
<evidence type="ECO:0000313" key="13">
    <source>
        <dbReference type="Proteomes" id="UP001059773"/>
    </source>
</evidence>
<dbReference type="NCBIfam" id="TIGR01910">
    <property type="entry name" value="DapE-ArgE"/>
    <property type="match status" value="1"/>
</dbReference>
<accession>A0ABY5JQ09</accession>
<evidence type="ECO:0000256" key="10">
    <source>
        <dbReference type="ARBA" id="ARBA00023285"/>
    </source>
</evidence>
<dbReference type="CDD" id="cd08659">
    <property type="entry name" value="M20_ArgE_DapE-like"/>
    <property type="match status" value="1"/>
</dbReference>
<dbReference type="Gene3D" id="3.30.70.360">
    <property type="match status" value="1"/>
</dbReference>
<keyword evidence="13" id="KW-1185">Reference proteome</keyword>
<dbReference type="InterPro" id="IPR002933">
    <property type="entry name" value="Peptidase_M20"/>
</dbReference>
<dbReference type="Proteomes" id="UP001059773">
    <property type="component" value="Chromosome"/>
</dbReference>
<sequence>MSRQRETEVEREKSIAFLQSLIRINSVNPKGNELEVAKKIAAYAEEGGLQTEIKALTKGRANIVVRLEGKDSSRAPLVFSGHLDTVPIGDTPWKYDPFSGEISDGKIYGRGSCDMKGGVAAIIEAMIRLKQANEKTEADIIFAGTAGEEVDCLGARELMKDKSIHHAGAIVIAEPSNGRVFSAHKGALWLEIVVYGKTAHGSMPEQGVNAIVHMNNVLNKLLEYQFPYEKEHALLGKPSLNISTITGGVKTNVVPDQCVVTLDIRSIPEIKHETILDNIQAILDEIHEDNEDFHAVLTVKNDLPALGNEENQPFIKSALELNAALNKINPTEAGANYYTDGSVFGSFLNIPIIIYGPGDERLAHQPNEYVDMEQYMKSITYYEELAKNY</sequence>
<keyword evidence="8" id="KW-0220">Diaminopimelate biosynthesis</keyword>
<name>A0ABY5JQ09_9BACI</name>
<keyword evidence="5" id="KW-0479">Metal-binding</keyword>
<dbReference type="InterPro" id="IPR010182">
    <property type="entry name" value="ArgE/DapE"/>
</dbReference>
<dbReference type="SUPFAM" id="SSF55031">
    <property type="entry name" value="Bacterial exopeptidase dimerisation domain"/>
    <property type="match status" value="1"/>
</dbReference>
<dbReference type="Gene3D" id="3.40.630.10">
    <property type="entry name" value="Zn peptidases"/>
    <property type="match status" value="2"/>
</dbReference>
<dbReference type="EMBL" id="CP101914">
    <property type="protein sequence ID" value="UUI02388.1"/>
    <property type="molecule type" value="Genomic_DNA"/>
</dbReference>
<feature type="domain" description="Peptidase M20 dimerisation" evidence="11">
    <location>
        <begin position="183"/>
        <end position="288"/>
    </location>
</feature>
<evidence type="ECO:0000256" key="2">
    <source>
        <dbReference type="ARBA" id="ARBA00001947"/>
    </source>
</evidence>
<evidence type="ECO:0000256" key="7">
    <source>
        <dbReference type="ARBA" id="ARBA00022833"/>
    </source>
</evidence>
<keyword evidence="7" id="KW-0862">Zinc</keyword>
<keyword evidence="4" id="KW-0028">Amino-acid biosynthesis</keyword>
<evidence type="ECO:0000256" key="3">
    <source>
        <dbReference type="ARBA" id="ARBA00006247"/>
    </source>
</evidence>
<keyword evidence="6" id="KW-0378">Hydrolase</keyword>
<evidence type="ECO:0000256" key="8">
    <source>
        <dbReference type="ARBA" id="ARBA00022915"/>
    </source>
</evidence>
<evidence type="ECO:0000256" key="6">
    <source>
        <dbReference type="ARBA" id="ARBA00022801"/>
    </source>
</evidence>
<evidence type="ECO:0000256" key="5">
    <source>
        <dbReference type="ARBA" id="ARBA00022723"/>
    </source>
</evidence>
<gene>
    <name evidence="12" type="ORF">NP439_20480</name>
</gene>
<comment type="similarity">
    <text evidence="3">Belongs to the peptidase M20A family.</text>
</comment>
<dbReference type="SUPFAM" id="SSF53187">
    <property type="entry name" value="Zn-dependent exopeptidases"/>
    <property type="match status" value="1"/>
</dbReference>
<comment type="cofactor">
    <cofactor evidence="2">
        <name>Zn(2+)</name>
        <dbReference type="ChEBI" id="CHEBI:29105"/>
    </cofactor>
</comment>
<evidence type="ECO:0000256" key="9">
    <source>
        <dbReference type="ARBA" id="ARBA00023154"/>
    </source>
</evidence>
<evidence type="ECO:0000256" key="1">
    <source>
        <dbReference type="ARBA" id="ARBA00001941"/>
    </source>
</evidence>
<dbReference type="PANTHER" id="PTHR43808:SF8">
    <property type="entry name" value="PEPTIDASE M20 DIMERISATION DOMAIN-CONTAINING PROTEIN"/>
    <property type="match status" value="1"/>
</dbReference>
<dbReference type="Pfam" id="PF01546">
    <property type="entry name" value="Peptidase_M20"/>
    <property type="match status" value="1"/>
</dbReference>
<comment type="cofactor">
    <cofactor evidence="1">
        <name>Co(2+)</name>
        <dbReference type="ChEBI" id="CHEBI:48828"/>
    </cofactor>
</comment>
<evidence type="ECO:0000313" key="12">
    <source>
        <dbReference type="EMBL" id="UUI02388.1"/>
    </source>
</evidence>
<evidence type="ECO:0000259" key="11">
    <source>
        <dbReference type="Pfam" id="PF07687"/>
    </source>
</evidence>
<evidence type="ECO:0000256" key="4">
    <source>
        <dbReference type="ARBA" id="ARBA00022605"/>
    </source>
</evidence>
<protein>
    <submittedName>
        <fullName evidence="12">M20 family metallopeptidase</fullName>
    </submittedName>
</protein>
<keyword evidence="10" id="KW-0170">Cobalt</keyword>
<dbReference type="InterPro" id="IPR050072">
    <property type="entry name" value="Peptidase_M20A"/>
</dbReference>
<dbReference type="PANTHER" id="PTHR43808">
    <property type="entry name" value="ACETYLORNITHINE DEACETYLASE"/>
    <property type="match status" value="1"/>
</dbReference>
<dbReference type="RefSeq" id="WP_256707622.1">
    <property type="nucleotide sequence ID" value="NZ_CP101914.1"/>
</dbReference>
<keyword evidence="9" id="KW-0457">Lysine biosynthesis</keyword>
<proteinExistence type="inferred from homology"/>
<dbReference type="NCBIfam" id="NF006365">
    <property type="entry name" value="PRK08588.1"/>
    <property type="match status" value="1"/>
</dbReference>
<dbReference type="InterPro" id="IPR036264">
    <property type="entry name" value="Bact_exopeptidase_dim_dom"/>
</dbReference>
<dbReference type="InterPro" id="IPR011650">
    <property type="entry name" value="Peptidase_M20_dimer"/>
</dbReference>